<accession>A0A128EHH6</accession>
<keyword evidence="1" id="KW-0472">Membrane</keyword>
<gene>
    <name evidence="2" type="ORF">ERS672216_01023</name>
</gene>
<dbReference type="RefSeq" id="WP_165590161.1">
    <property type="nucleotide sequence ID" value="NZ_CP053844.1"/>
</dbReference>
<keyword evidence="1" id="KW-1133">Transmembrane helix</keyword>
<feature type="transmembrane region" description="Helical" evidence="1">
    <location>
        <begin position="28"/>
        <end position="50"/>
    </location>
</feature>
<keyword evidence="3" id="KW-1185">Reference proteome</keyword>
<name>A0A128EHH6_9BACT</name>
<dbReference type="AlphaFoldDB" id="A0A128EHH6"/>
<protein>
    <submittedName>
        <fullName evidence="2">Uncharacterized protein</fullName>
    </submittedName>
</protein>
<keyword evidence="1" id="KW-0812">Transmembrane</keyword>
<evidence type="ECO:0000313" key="2">
    <source>
        <dbReference type="EMBL" id="CZE47713.1"/>
    </source>
</evidence>
<evidence type="ECO:0000256" key="1">
    <source>
        <dbReference type="SAM" id="Phobius"/>
    </source>
</evidence>
<evidence type="ECO:0000313" key="3">
    <source>
        <dbReference type="Proteomes" id="UP000069632"/>
    </source>
</evidence>
<sequence>MELLSLVLFALSILVLWFKPQKEKLSFGLFLGGTAICFGMFFIASWTSVLPHWTF</sequence>
<proteinExistence type="predicted"/>
<organism evidence="2 3">
    <name type="scientific">Campylobacter geochelonis</name>
    <dbReference type="NCBI Taxonomy" id="1780362"/>
    <lineage>
        <taxon>Bacteria</taxon>
        <taxon>Pseudomonadati</taxon>
        <taxon>Campylobacterota</taxon>
        <taxon>Epsilonproteobacteria</taxon>
        <taxon>Campylobacterales</taxon>
        <taxon>Campylobacteraceae</taxon>
        <taxon>Campylobacter</taxon>
    </lineage>
</organism>
<dbReference type="Proteomes" id="UP000069632">
    <property type="component" value="Unassembled WGS sequence"/>
</dbReference>
<dbReference type="EMBL" id="FIZP01000004">
    <property type="protein sequence ID" value="CZE47713.1"/>
    <property type="molecule type" value="Genomic_DNA"/>
</dbReference>
<reference evidence="2 3" key="1">
    <citation type="submission" date="2016-02" db="EMBL/GenBank/DDBJ databases">
        <authorList>
            <consortium name="Pathogen Informatics"/>
        </authorList>
    </citation>
    <scope>NUCLEOTIDE SEQUENCE [LARGE SCALE GENOMIC DNA]</scope>
    <source>
        <strain evidence="2 3">RC20</strain>
    </source>
</reference>